<evidence type="ECO:0000313" key="1">
    <source>
        <dbReference type="EMBL" id="ERL92886.1"/>
    </source>
</evidence>
<dbReference type="SUPFAM" id="SSF53098">
    <property type="entry name" value="Ribonuclease H-like"/>
    <property type="match status" value="1"/>
</dbReference>
<reference evidence="1 2" key="1">
    <citation type="journal article" date="2013" name="Genome Biol.">
        <title>Draft genome of the mountain pine beetle, Dendroctonus ponderosae Hopkins, a major forest pest.</title>
        <authorList>
            <person name="Keeling C.I."/>
            <person name="Yuen M.M."/>
            <person name="Liao N.Y."/>
            <person name="Docking T.R."/>
            <person name="Chan S.K."/>
            <person name="Taylor G.A."/>
            <person name="Palmquist D.L."/>
            <person name="Jackman S.D."/>
            <person name="Nguyen A."/>
            <person name="Li M."/>
            <person name="Henderson H."/>
            <person name="Janes J.K."/>
            <person name="Zhao Y."/>
            <person name="Pandoh P."/>
            <person name="Moore R."/>
            <person name="Sperling F.A."/>
            <person name="Huber D.P."/>
            <person name="Birol I."/>
            <person name="Jones S.J."/>
            <person name="Bohlmann J."/>
        </authorList>
    </citation>
    <scope>NUCLEOTIDE SEQUENCE</scope>
</reference>
<name>U4URW3_DENPD</name>
<dbReference type="InterPro" id="IPR012337">
    <property type="entry name" value="RNaseH-like_sf"/>
</dbReference>
<dbReference type="Proteomes" id="UP000030742">
    <property type="component" value="Unassembled WGS sequence"/>
</dbReference>
<gene>
    <name evidence="1" type="ORF">D910_10191</name>
</gene>
<evidence type="ECO:0000313" key="2">
    <source>
        <dbReference type="Proteomes" id="UP000030742"/>
    </source>
</evidence>
<organism evidence="1 2">
    <name type="scientific">Dendroctonus ponderosae</name>
    <name type="common">Mountain pine beetle</name>
    <dbReference type="NCBI Taxonomy" id="77166"/>
    <lineage>
        <taxon>Eukaryota</taxon>
        <taxon>Metazoa</taxon>
        <taxon>Ecdysozoa</taxon>
        <taxon>Arthropoda</taxon>
        <taxon>Hexapoda</taxon>
        <taxon>Insecta</taxon>
        <taxon>Pterygota</taxon>
        <taxon>Neoptera</taxon>
        <taxon>Endopterygota</taxon>
        <taxon>Coleoptera</taxon>
        <taxon>Polyphaga</taxon>
        <taxon>Cucujiformia</taxon>
        <taxon>Curculionidae</taxon>
        <taxon>Scolytinae</taxon>
        <taxon>Dendroctonus</taxon>
    </lineage>
</organism>
<proteinExistence type="predicted"/>
<dbReference type="EMBL" id="KB632338">
    <property type="protein sequence ID" value="ERL92886.1"/>
    <property type="molecule type" value="Genomic_DNA"/>
</dbReference>
<protein>
    <submittedName>
        <fullName evidence="1">Uncharacterized protein</fullName>
    </submittedName>
</protein>
<sequence length="181" mass="20597">MAKAKFSAPGGKGLVLPSDVRWNSVADCLEAYATQWDILKICEDNSKDIDSAILKKVSNIGLKHGEQEYLSLLKPIAVALDILQKKNATISYAVEQWKLLQDKFEESQNLSLEKLQKFQHRYKQALTPYHFIVYMFSPEKQNYALTPEKKNLALETISELHVNLGLLPLVIKFNARCSPFK</sequence>
<dbReference type="AlphaFoldDB" id="U4URW3"/>
<accession>U4URW3</accession>
<dbReference type="STRING" id="77166.U4URW3"/>